<name>A0A843XL60_COLES</name>
<evidence type="ECO:0000313" key="2">
    <source>
        <dbReference type="EMBL" id="MQM19860.1"/>
    </source>
</evidence>
<reference evidence="2" key="1">
    <citation type="submission" date="2017-07" db="EMBL/GenBank/DDBJ databases">
        <title>Taro Niue Genome Assembly and Annotation.</title>
        <authorList>
            <person name="Atibalentja N."/>
            <person name="Keating K."/>
            <person name="Fields C.J."/>
        </authorList>
    </citation>
    <scope>NUCLEOTIDE SEQUENCE</scope>
    <source>
        <strain evidence="2">Niue_2</strain>
        <tissue evidence="2">Leaf</tissue>
    </source>
</reference>
<accession>A0A843XL60</accession>
<sequence>MRFMALSRYAPYVVTDNIMMVEYFIRELRPELQDAVIPLMWKTVEEAAQRAVILERTVQDRQSRGVGTVSFWFLQQSTGISKGKVPSGASSSSGFAKWGGKLKKMCRGRGGGKQQGFQPDRLPSCS</sequence>
<organism evidence="2 3">
    <name type="scientific">Colocasia esculenta</name>
    <name type="common">Wild taro</name>
    <name type="synonym">Arum esculentum</name>
    <dbReference type="NCBI Taxonomy" id="4460"/>
    <lineage>
        <taxon>Eukaryota</taxon>
        <taxon>Viridiplantae</taxon>
        <taxon>Streptophyta</taxon>
        <taxon>Embryophyta</taxon>
        <taxon>Tracheophyta</taxon>
        <taxon>Spermatophyta</taxon>
        <taxon>Magnoliopsida</taxon>
        <taxon>Liliopsida</taxon>
        <taxon>Araceae</taxon>
        <taxon>Aroideae</taxon>
        <taxon>Colocasieae</taxon>
        <taxon>Colocasia</taxon>
    </lineage>
</organism>
<keyword evidence="3" id="KW-1185">Reference proteome</keyword>
<evidence type="ECO:0000313" key="3">
    <source>
        <dbReference type="Proteomes" id="UP000652761"/>
    </source>
</evidence>
<feature type="region of interest" description="Disordered" evidence="1">
    <location>
        <begin position="106"/>
        <end position="126"/>
    </location>
</feature>
<protein>
    <submittedName>
        <fullName evidence="2">Uncharacterized protein</fullName>
    </submittedName>
</protein>
<comment type="caution">
    <text evidence="2">The sequence shown here is derived from an EMBL/GenBank/DDBJ whole genome shotgun (WGS) entry which is preliminary data.</text>
</comment>
<gene>
    <name evidence="2" type="ORF">Taro_052873</name>
</gene>
<dbReference type="EMBL" id="NMUH01009275">
    <property type="protein sequence ID" value="MQM19860.1"/>
    <property type="molecule type" value="Genomic_DNA"/>
</dbReference>
<dbReference type="Proteomes" id="UP000652761">
    <property type="component" value="Unassembled WGS sequence"/>
</dbReference>
<proteinExistence type="predicted"/>
<evidence type="ECO:0000256" key="1">
    <source>
        <dbReference type="SAM" id="MobiDB-lite"/>
    </source>
</evidence>
<dbReference type="AlphaFoldDB" id="A0A843XL60"/>
<dbReference type="OrthoDB" id="621298at2759"/>